<dbReference type="EMBL" id="JACVVK020000134">
    <property type="protein sequence ID" value="KAK7489811.1"/>
    <property type="molecule type" value="Genomic_DNA"/>
</dbReference>
<accession>A0ABD0KRR2</accession>
<protein>
    <submittedName>
        <fullName evidence="1">Uncharacterized protein</fullName>
    </submittedName>
</protein>
<keyword evidence="2" id="KW-1185">Reference proteome</keyword>
<name>A0ABD0KRR2_9CAEN</name>
<gene>
    <name evidence="1" type="ORF">BaRGS_00018993</name>
</gene>
<reference evidence="1 2" key="1">
    <citation type="journal article" date="2023" name="Sci. Data">
        <title>Genome assembly of the Korean intertidal mud-creeper Batillaria attramentaria.</title>
        <authorList>
            <person name="Patra A.K."/>
            <person name="Ho P.T."/>
            <person name="Jun S."/>
            <person name="Lee S.J."/>
            <person name="Kim Y."/>
            <person name="Won Y.J."/>
        </authorList>
    </citation>
    <scope>NUCLEOTIDE SEQUENCE [LARGE SCALE GENOMIC DNA]</scope>
    <source>
        <strain evidence="1">Wonlab-2016</strain>
    </source>
</reference>
<dbReference type="AlphaFoldDB" id="A0ABD0KRR2"/>
<comment type="caution">
    <text evidence="1">The sequence shown here is derived from an EMBL/GenBank/DDBJ whole genome shotgun (WGS) entry which is preliminary data.</text>
</comment>
<proteinExistence type="predicted"/>
<evidence type="ECO:0000313" key="2">
    <source>
        <dbReference type="Proteomes" id="UP001519460"/>
    </source>
</evidence>
<evidence type="ECO:0000313" key="1">
    <source>
        <dbReference type="EMBL" id="KAK7489811.1"/>
    </source>
</evidence>
<dbReference type="Proteomes" id="UP001519460">
    <property type="component" value="Unassembled WGS sequence"/>
</dbReference>
<organism evidence="1 2">
    <name type="scientific">Batillaria attramentaria</name>
    <dbReference type="NCBI Taxonomy" id="370345"/>
    <lineage>
        <taxon>Eukaryota</taxon>
        <taxon>Metazoa</taxon>
        <taxon>Spiralia</taxon>
        <taxon>Lophotrochozoa</taxon>
        <taxon>Mollusca</taxon>
        <taxon>Gastropoda</taxon>
        <taxon>Caenogastropoda</taxon>
        <taxon>Sorbeoconcha</taxon>
        <taxon>Cerithioidea</taxon>
        <taxon>Batillariidae</taxon>
        <taxon>Batillaria</taxon>
    </lineage>
</organism>
<sequence length="103" mass="11270">MSCLRRSMFLPVSGMARDVKREENGVVKASTPFTGFGLNRVGDTGKEHARTTSEVGHVHSKRVRLIIPRLERGKIESDPSSMPVILSVAQAIREALTVSKPTV</sequence>